<dbReference type="RefSeq" id="WP_128228466.1">
    <property type="nucleotide sequence ID" value="NZ_SACR01000003.1"/>
</dbReference>
<dbReference type="EMBL" id="SACR01000003">
    <property type="protein sequence ID" value="RVU46100.1"/>
    <property type="molecule type" value="Genomic_DNA"/>
</dbReference>
<dbReference type="AlphaFoldDB" id="A0A437RH56"/>
<comment type="caution">
    <text evidence="1">The sequence shown here is derived from an EMBL/GenBank/DDBJ whole genome shotgun (WGS) entry which is preliminary data.</text>
</comment>
<dbReference type="Proteomes" id="UP000285575">
    <property type="component" value="Unassembled WGS sequence"/>
</dbReference>
<reference evidence="1 2" key="1">
    <citation type="submission" date="2019-01" db="EMBL/GenBank/DDBJ databases">
        <authorList>
            <person name="Chen W.-M."/>
        </authorList>
    </citation>
    <scope>NUCLEOTIDE SEQUENCE [LARGE SCALE GENOMIC DNA]</scope>
    <source>
        <strain evidence="1 2">KYPY4</strain>
    </source>
</reference>
<keyword evidence="2" id="KW-1185">Reference proteome</keyword>
<evidence type="ECO:0000313" key="2">
    <source>
        <dbReference type="Proteomes" id="UP000285575"/>
    </source>
</evidence>
<evidence type="ECO:0000313" key="1">
    <source>
        <dbReference type="EMBL" id="RVU46100.1"/>
    </source>
</evidence>
<protein>
    <submittedName>
        <fullName evidence="1">Uncharacterized protein</fullName>
    </submittedName>
</protein>
<proteinExistence type="predicted"/>
<name>A0A437RH56_9BURK</name>
<organism evidence="1 2">
    <name type="scientific">Rubrivivax rivuli</name>
    <dbReference type="NCBI Taxonomy" id="1862385"/>
    <lineage>
        <taxon>Bacteria</taxon>
        <taxon>Pseudomonadati</taxon>
        <taxon>Pseudomonadota</taxon>
        <taxon>Betaproteobacteria</taxon>
        <taxon>Burkholderiales</taxon>
        <taxon>Sphaerotilaceae</taxon>
        <taxon>Rubrivivax</taxon>
    </lineage>
</organism>
<accession>A0A437RH56</accession>
<sequence length="79" mass="8092">MSSAGQVIAAANAARRTLRICNLGPDPVAIGAAGLTWAQRCIVLLAGDVWVEDRGGNLAWSGICEAGKNASVTWQGVNA</sequence>
<gene>
    <name evidence="1" type="ORF">EOE66_09540</name>
</gene>